<dbReference type="PROSITE" id="PS50002">
    <property type="entry name" value="SH3"/>
    <property type="match status" value="1"/>
</dbReference>
<gene>
    <name evidence="4" type="primary">ARHGEF16_1</name>
    <name evidence="4" type="ORF">Ciccas_008626</name>
</gene>
<dbReference type="PANTHER" id="PTHR12845:SF5">
    <property type="entry name" value="EPHEXIN, ISOFORM D"/>
    <property type="match status" value="1"/>
</dbReference>
<keyword evidence="5" id="KW-1185">Reference proteome</keyword>
<feature type="domain" description="SH3" evidence="3">
    <location>
        <begin position="4"/>
        <end position="64"/>
    </location>
</feature>
<evidence type="ECO:0000259" key="3">
    <source>
        <dbReference type="PROSITE" id="PS50002"/>
    </source>
</evidence>
<dbReference type="Pfam" id="PF00018">
    <property type="entry name" value="SH3_1"/>
    <property type="match status" value="1"/>
</dbReference>
<comment type="caution">
    <text evidence="4">The sequence shown here is derived from an EMBL/GenBank/DDBJ whole genome shotgun (WGS) entry which is preliminary data.</text>
</comment>
<dbReference type="SMART" id="SM00326">
    <property type="entry name" value="SH3"/>
    <property type="match status" value="1"/>
</dbReference>
<dbReference type="SUPFAM" id="SSF50044">
    <property type="entry name" value="SH3-domain"/>
    <property type="match status" value="1"/>
</dbReference>
<dbReference type="EMBL" id="JBJKFK010001554">
    <property type="protein sequence ID" value="KAL3312775.1"/>
    <property type="molecule type" value="Genomic_DNA"/>
</dbReference>
<evidence type="ECO:0000313" key="5">
    <source>
        <dbReference type="Proteomes" id="UP001626550"/>
    </source>
</evidence>
<evidence type="ECO:0000256" key="1">
    <source>
        <dbReference type="ARBA" id="ARBA00022443"/>
    </source>
</evidence>
<protein>
    <submittedName>
        <fullName evidence="4">Rho guanine nucleotide exchange factor 16</fullName>
    </submittedName>
</protein>
<reference evidence="4 5" key="1">
    <citation type="submission" date="2024-11" db="EMBL/GenBank/DDBJ databases">
        <title>Adaptive evolution of stress response genes in parasites aligns with host niche diversity.</title>
        <authorList>
            <person name="Hahn C."/>
            <person name="Resl P."/>
        </authorList>
    </citation>
    <scope>NUCLEOTIDE SEQUENCE [LARGE SCALE GENOMIC DNA]</scope>
    <source>
        <strain evidence="4">EGGRZ-B1_66</strain>
        <tissue evidence="4">Body</tissue>
    </source>
</reference>
<evidence type="ECO:0000313" key="4">
    <source>
        <dbReference type="EMBL" id="KAL3312775.1"/>
    </source>
</evidence>
<sequence length="102" mass="11586">MSDLDCPQMICVKPYSATQPDELDLREGDVLNVIVRISDGWCKGILQDGKCGWVLTSSCEDVEDPTARRMNMKNFNLTEQAKLAYNDCIEKERKGLFSKIRP</sequence>
<dbReference type="Proteomes" id="UP001626550">
    <property type="component" value="Unassembled WGS sequence"/>
</dbReference>
<dbReference type="AlphaFoldDB" id="A0ABD2PZX6"/>
<dbReference type="InterPro" id="IPR001452">
    <property type="entry name" value="SH3_domain"/>
</dbReference>
<dbReference type="Gene3D" id="2.30.30.40">
    <property type="entry name" value="SH3 Domains"/>
    <property type="match status" value="1"/>
</dbReference>
<name>A0ABD2PZX6_9PLAT</name>
<dbReference type="PANTHER" id="PTHR12845">
    <property type="entry name" value="GUANINE NUCLEOTIDE EXCHANGE FACTOR"/>
    <property type="match status" value="1"/>
</dbReference>
<keyword evidence="1 2" id="KW-0728">SH3 domain</keyword>
<dbReference type="InterPro" id="IPR047271">
    <property type="entry name" value="Ephexin-like"/>
</dbReference>
<organism evidence="4 5">
    <name type="scientific">Cichlidogyrus casuarinus</name>
    <dbReference type="NCBI Taxonomy" id="1844966"/>
    <lineage>
        <taxon>Eukaryota</taxon>
        <taxon>Metazoa</taxon>
        <taxon>Spiralia</taxon>
        <taxon>Lophotrochozoa</taxon>
        <taxon>Platyhelminthes</taxon>
        <taxon>Monogenea</taxon>
        <taxon>Monopisthocotylea</taxon>
        <taxon>Dactylogyridea</taxon>
        <taxon>Ancyrocephalidae</taxon>
        <taxon>Cichlidogyrus</taxon>
    </lineage>
</organism>
<proteinExistence type="predicted"/>
<dbReference type="InterPro" id="IPR036028">
    <property type="entry name" value="SH3-like_dom_sf"/>
</dbReference>
<evidence type="ECO:0000256" key="2">
    <source>
        <dbReference type="PROSITE-ProRule" id="PRU00192"/>
    </source>
</evidence>
<accession>A0ABD2PZX6</accession>